<dbReference type="EMBL" id="BMAT01001011">
    <property type="protein sequence ID" value="GFR78184.1"/>
    <property type="molecule type" value="Genomic_DNA"/>
</dbReference>
<dbReference type="Proteomes" id="UP000762676">
    <property type="component" value="Unassembled WGS sequence"/>
</dbReference>
<keyword evidence="2" id="KW-1185">Reference proteome</keyword>
<reference evidence="1 2" key="1">
    <citation type="journal article" date="2021" name="Elife">
        <title>Chloroplast acquisition without the gene transfer in kleptoplastic sea slugs, Plakobranchus ocellatus.</title>
        <authorList>
            <person name="Maeda T."/>
            <person name="Takahashi S."/>
            <person name="Yoshida T."/>
            <person name="Shimamura S."/>
            <person name="Takaki Y."/>
            <person name="Nagai Y."/>
            <person name="Toyoda A."/>
            <person name="Suzuki Y."/>
            <person name="Arimoto A."/>
            <person name="Ishii H."/>
            <person name="Satoh N."/>
            <person name="Nishiyama T."/>
            <person name="Hasebe M."/>
            <person name="Maruyama T."/>
            <person name="Minagawa J."/>
            <person name="Obokata J."/>
            <person name="Shigenobu S."/>
        </authorList>
    </citation>
    <scope>NUCLEOTIDE SEQUENCE [LARGE SCALE GENOMIC DNA]</scope>
</reference>
<protein>
    <submittedName>
        <fullName evidence="1">Uncharacterized protein</fullName>
    </submittedName>
</protein>
<sequence length="93" mass="10471">MVEQGNHPSQIYLQQIIGYCEILGNETAVTKAKHASLMTQDNTEMSLEGAKHATEAEVCDVNLYRHCDEIFTKLNTLQIEGLSRRPAIVRLLQ</sequence>
<evidence type="ECO:0000313" key="1">
    <source>
        <dbReference type="EMBL" id="GFR78184.1"/>
    </source>
</evidence>
<name>A0AAV4FYE6_9GAST</name>
<dbReference type="AlphaFoldDB" id="A0AAV4FYE6"/>
<gene>
    <name evidence="1" type="ORF">ElyMa_000527500</name>
</gene>
<comment type="caution">
    <text evidence="1">The sequence shown here is derived from an EMBL/GenBank/DDBJ whole genome shotgun (WGS) entry which is preliminary data.</text>
</comment>
<evidence type="ECO:0000313" key="2">
    <source>
        <dbReference type="Proteomes" id="UP000762676"/>
    </source>
</evidence>
<proteinExistence type="predicted"/>
<accession>A0AAV4FYE6</accession>
<organism evidence="1 2">
    <name type="scientific">Elysia marginata</name>
    <dbReference type="NCBI Taxonomy" id="1093978"/>
    <lineage>
        <taxon>Eukaryota</taxon>
        <taxon>Metazoa</taxon>
        <taxon>Spiralia</taxon>
        <taxon>Lophotrochozoa</taxon>
        <taxon>Mollusca</taxon>
        <taxon>Gastropoda</taxon>
        <taxon>Heterobranchia</taxon>
        <taxon>Euthyneura</taxon>
        <taxon>Panpulmonata</taxon>
        <taxon>Sacoglossa</taxon>
        <taxon>Placobranchoidea</taxon>
        <taxon>Plakobranchidae</taxon>
        <taxon>Elysia</taxon>
    </lineage>
</organism>